<comment type="caution">
    <text evidence="1">The sequence shown here is derived from an EMBL/GenBank/DDBJ whole genome shotgun (WGS) entry which is preliminary data.</text>
</comment>
<proteinExistence type="predicted"/>
<reference evidence="1" key="1">
    <citation type="submission" date="2021-02" db="EMBL/GenBank/DDBJ databases">
        <authorList>
            <consortium name="DOE Joint Genome Institute"/>
            <person name="Ahrendt S."/>
            <person name="Looney B.P."/>
            <person name="Miyauchi S."/>
            <person name="Morin E."/>
            <person name="Drula E."/>
            <person name="Courty P.E."/>
            <person name="Chicoki N."/>
            <person name="Fauchery L."/>
            <person name="Kohler A."/>
            <person name="Kuo A."/>
            <person name="Labutti K."/>
            <person name="Pangilinan J."/>
            <person name="Lipzen A."/>
            <person name="Riley R."/>
            <person name="Andreopoulos W."/>
            <person name="He G."/>
            <person name="Johnson J."/>
            <person name="Barry K.W."/>
            <person name="Grigoriev I.V."/>
            <person name="Nagy L."/>
            <person name="Hibbett D."/>
            <person name="Henrissat B."/>
            <person name="Matheny P.B."/>
            <person name="Labbe J."/>
            <person name="Martin F."/>
        </authorList>
    </citation>
    <scope>NUCLEOTIDE SEQUENCE</scope>
    <source>
        <strain evidence="1">EC-137</strain>
    </source>
</reference>
<name>A0ACB8QRG0_9AGAM</name>
<evidence type="ECO:0000313" key="2">
    <source>
        <dbReference type="Proteomes" id="UP000814128"/>
    </source>
</evidence>
<accession>A0ACB8QRG0</accession>
<gene>
    <name evidence="1" type="ORF">K488DRAFT_69425</name>
</gene>
<dbReference type="EMBL" id="MU273507">
    <property type="protein sequence ID" value="KAI0034021.1"/>
    <property type="molecule type" value="Genomic_DNA"/>
</dbReference>
<organism evidence="1 2">
    <name type="scientific">Vararia minispora EC-137</name>
    <dbReference type="NCBI Taxonomy" id="1314806"/>
    <lineage>
        <taxon>Eukaryota</taxon>
        <taxon>Fungi</taxon>
        <taxon>Dikarya</taxon>
        <taxon>Basidiomycota</taxon>
        <taxon>Agaricomycotina</taxon>
        <taxon>Agaricomycetes</taxon>
        <taxon>Russulales</taxon>
        <taxon>Lachnocladiaceae</taxon>
        <taxon>Vararia</taxon>
    </lineage>
</organism>
<evidence type="ECO:0000313" key="1">
    <source>
        <dbReference type="EMBL" id="KAI0034021.1"/>
    </source>
</evidence>
<protein>
    <submittedName>
        <fullName evidence="1">Uncharacterized protein</fullName>
    </submittedName>
</protein>
<reference evidence="1" key="2">
    <citation type="journal article" date="2022" name="New Phytol.">
        <title>Evolutionary transition to the ectomycorrhizal habit in the genomes of a hyperdiverse lineage of mushroom-forming fungi.</title>
        <authorList>
            <person name="Looney B."/>
            <person name="Miyauchi S."/>
            <person name="Morin E."/>
            <person name="Drula E."/>
            <person name="Courty P.E."/>
            <person name="Kohler A."/>
            <person name="Kuo A."/>
            <person name="LaButti K."/>
            <person name="Pangilinan J."/>
            <person name="Lipzen A."/>
            <person name="Riley R."/>
            <person name="Andreopoulos W."/>
            <person name="He G."/>
            <person name="Johnson J."/>
            <person name="Nolan M."/>
            <person name="Tritt A."/>
            <person name="Barry K.W."/>
            <person name="Grigoriev I.V."/>
            <person name="Nagy L.G."/>
            <person name="Hibbett D."/>
            <person name="Henrissat B."/>
            <person name="Matheny P.B."/>
            <person name="Labbe J."/>
            <person name="Martin F.M."/>
        </authorList>
    </citation>
    <scope>NUCLEOTIDE SEQUENCE</scope>
    <source>
        <strain evidence="1">EC-137</strain>
    </source>
</reference>
<keyword evidence="2" id="KW-1185">Reference proteome</keyword>
<dbReference type="Proteomes" id="UP000814128">
    <property type="component" value="Unassembled WGS sequence"/>
</dbReference>
<sequence>MKFTTTITSLIVVLVASMLSVAAPIDHTKRDVWDPTIISPNASTVWTIGGTFNVTWQTDDAPVNISNGAAIFLRTDAGMLQPVLAQGFDLRSGSQEVTVPANFTPATNYRVVLFGDSGNWSPEFAITA</sequence>